<name>A0A1S6HMB3_9GAMM</name>
<dbReference type="STRING" id="225848.Sps_01478"/>
<dbReference type="AlphaFoldDB" id="A0A1S6HMB3"/>
<protein>
    <submittedName>
        <fullName evidence="1">Conserved hypothetical phage tail region protein</fullName>
    </submittedName>
</protein>
<dbReference type="EMBL" id="CP014782">
    <property type="protein sequence ID" value="AQS36644.1"/>
    <property type="molecule type" value="Genomic_DNA"/>
</dbReference>
<evidence type="ECO:0000313" key="1">
    <source>
        <dbReference type="EMBL" id="AQS36644.1"/>
    </source>
</evidence>
<sequence>MSFIPSFNNPVTDTINSVNDIAFSPSVSHRFATCFMFGELPIPAIPGIPRTSRRMGPAISVKYPCIPSPVDISFQKISGLSRTLKTTSINEGGENMRNYHLAGKIEHGSLVLERGVMTPTPLTLQFERQFCGEYPSYLNVIIMLLDNSNVPVTSWFINNALPVSWQSGDLDANSNAILINRLELRYQNMRMMPGIKA</sequence>
<dbReference type="PANTHER" id="PTHR38009">
    <property type="entry name" value="CONSERVED HYPOTHETICAL PHAGE TAIL PROTEIN"/>
    <property type="match status" value="1"/>
</dbReference>
<dbReference type="Proteomes" id="UP000189545">
    <property type="component" value="Chromosome"/>
</dbReference>
<proteinExistence type="predicted"/>
<dbReference type="NCBIfam" id="TIGR02241">
    <property type="entry name" value="conserved hypothetical phage tail region protein"/>
    <property type="match status" value="1"/>
</dbReference>
<keyword evidence="2" id="KW-1185">Reference proteome</keyword>
<evidence type="ECO:0000313" key="2">
    <source>
        <dbReference type="Proteomes" id="UP000189545"/>
    </source>
</evidence>
<organism evidence="1 2">
    <name type="scientific">Shewanella psychrophila</name>
    <dbReference type="NCBI Taxonomy" id="225848"/>
    <lineage>
        <taxon>Bacteria</taxon>
        <taxon>Pseudomonadati</taxon>
        <taxon>Pseudomonadota</taxon>
        <taxon>Gammaproteobacteria</taxon>
        <taxon>Alteromonadales</taxon>
        <taxon>Shewanellaceae</taxon>
        <taxon>Shewanella</taxon>
    </lineage>
</organism>
<dbReference type="InterPro" id="IPR011747">
    <property type="entry name" value="CHP02241"/>
</dbReference>
<dbReference type="GO" id="GO:0005198">
    <property type="term" value="F:structural molecule activity"/>
    <property type="evidence" value="ECO:0007669"/>
    <property type="project" value="InterPro"/>
</dbReference>
<dbReference type="InterPro" id="IPR010667">
    <property type="entry name" value="Phage_T4_Gp19"/>
</dbReference>
<accession>A0A1S6HMB3</accession>
<dbReference type="KEGG" id="spsw:Sps_01478"/>
<gene>
    <name evidence="1" type="ORF">Sps_01478</name>
</gene>
<dbReference type="Pfam" id="PF06841">
    <property type="entry name" value="Phage_T4_gp19"/>
    <property type="match status" value="1"/>
</dbReference>
<reference evidence="1 2" key="1">
    <citation type="submission" date="2016-03" db="EMBL/GenBank/DDBJ databases">
        <title>Complete genome sequence of Shewanella psychrophila WP2, a deep sea bacterium isolated from west Pacific sediment.</title>
        <authorList>
            <person name="Xu G."/>
            <person name="Jian H."/>
        </authorList>
    </citation>
    <scope>NUCLEOTIDE SEQUENCE [LARGE SCALE GENOMIC DNA]</scope>
    <source>
        <strain evidence="1 2">WP2</strain>
    </source>
</reference>
<dbReference type="PANTHER" id="PTHR38009:SF1">
    <property type="entry name" value="CONSERVED HYPOTHETICAL PHAGE TAIL PROTEIN"/>
    <property type="match status" value="1"/>
</dbReference>